<reference evidence="2 3" key="1">
    <citation type="submission" date="2018-05" db="EMBL/GenBank/DDBJ databases">
        <authorList>
            <person name="Goeker M."/>
            <person name="Huntemann M."/>
            <person name="Clum A."/>
            <person name="Pillay M."/>
            <person name="Palaniappan K."/>
            <person name="Varghese N."/>
            <person name="Mikhailova N."/>
            <person name="Stamatis D."/>
            <person name="Reddy T."/>
            <person name="Daum C."/>
            <person name="Shapiro N."/>
            <person name="Ivanova N."/>
            <person name="Kyrpides N."/>
            <person name="Woyke T."/>
        </authorList>
    </citation>
    <scope>NUCLEOTIDE SEQUENCE [LARGE SCALE GENOMIC DNA]</scope>
    <source>
        <strain evidence="2 3">DSM 26524</strain>
    </source>
</reference>
<proteinExistence type="predicted"/>
<dbReference type="EMBL" id="QGGY01000011">
    <property type="protein sequence ID" value="PWJ73719.1"/>
    <property type="molecule type" value="Genomic_DNA"/>
</dbReference>
<comment type="caution">
    <text evidence="2">The sequence shown here is derived from an EMBL/GenBank/DDBJ whole genome shotgun (WGS) entry which is preliminary data.</text>
</comment>
<feature type="domain" description="Uroporphyrinogen decarboxylase (URO-D)" evidence="1">
    <location>
        <begin position="186"/>
        <end position="402"/>
    </location>
</feature>
<organism evidence="2 3">
    <name type="scientific">Murimonas intestini</name>
    <dbReference type="NCBI Taxonomy" id="1337051"/>
    <lineage>
        <taxon>Bacteria</taxon>
        <taxon>Bacillati</taxon>
        <taxon>Bacillota</taxon>
        <taxon>Clostridia</taxon>
        <taxon>Lachnospirales</taxon>
        <taxon>Lachnospiraceae</taxon>
        <taxon>Murimonas</taxon>
    </lineage>
</organism>
<dbReference type="InterPro" id="IPR052024">
    <property type="entry name" value="Methanogen_methyltrans"/>
</dbReference>
<dbReference type="Pfam" id="PF01208">
    <property type="entry name" value="URO-D"/>
    <property type="match status" value="1"/>
</dbReference>
<dbReference type="RefSeq" id="WP_109747519.1">
    <property type="nucleotide sequence ID" value="NZ_CABJAT010000012.1"/>
</dbReference>
<dbReference type="PANTHER" id="PTHR47099:SF1">
    <property type="entry name" value="METHYLCOBAMIDE:COM METHYLTRANSFERASE MTBA"/>
    <property type="match status" value="1"/>
</dbReference>
<dbReference type="GO" id="GO:0004853">
    <property type="term" value="F:uroporphyrinogen decarboxylase activity"/>
    <property type="evidence" value="ECO:0007669"/>
    <property type="project" value="InterPro"/>
</dbReference>
<dbReference type="InterPro" id="IPR000257">
    <property type="entry name" value="Uroporphyrinogen_deCOase"/>
</dbReference>
<dbReference type="Gene3D" id="3.20.20.210">
    <property type="match status" value="1"/>
</dbReference>
<dbReference type="Proteomes" id="UP000245412">
    <property type="component" value="Unassembled WGS sequence"/>
</dbReference>
<dbReference type="SUPFAM" id="SSF51726">
    <property type="entry name" value="UROD/MetE-like"/>
    <property type="match status" value="1"/>
</dbReference>
<dbReference type="AlphaFoldDB" id="A0AB73T103"/>
<accession>A0AB73T103</accession>
<name>A0AB73T103_9FIRM</name>
<gene>
    <name evidence="2" type="ORF">C7383_11150</name>
</gene>
<protein>
    <submittedName>
        <fullName evidence="2">Uroporphyrinogen decarboxylase</fullName>
    </submittedName>
</protein>
<dbReference type="GO" id="GO:0006779">
    <property type="term" value="P:porphyrin-containing compound biosynthetic process"/>
    <property type="evidence" value="ECO:0007669"/>
    <property type="project" value="InterPro"/>
</dbReference>
<dbReference type="PANTHER" id="PTHR47099">
    <property type="entry name" value="METHYLCOBAMIDE:COM METHYLTRANSFERASE MTBA"/>
    <property type="match status" value="1"/>
</dbReference>
<evidence type="ECO:0000313" key="3">
    <source>
        <dbReference type="Proteomes" id="UP000245412"/>
    </source>
</evidence>
<dbReference type="InterPro" id="IPR038071">
    <property type="entry name" value="UROD/MetE-like_sf"/>
</dbReference>
<evidence type="ECO:0000313" key="2">
    <source>
        <dbReference type="EMBL" id="PWJ73719.1"/>
    </source>
</evidence>
<sequence length="415" mass="46984">MGLTSRERVLMALAHEETDRVPIDLGSSRSTGINAIAYKALKKYLGVPGETVLFDVKQLLAQPDHEILRRIGCDVVILPRLVPSIGIPIDEYKLGELPRGGGSCLLAKSFEPVQLEDGSLGVYDSQGHLLAKRPKDGLYFDEMYHPLENAESEADIDRNLSLPEITDEEMEFQRIKAKDIYENTDFAISGATSFSLFEKGTKDWGYENYLIQFYEEPELVEYYLDKMTDAYITMMERYLDAVGDYVQVVQNNDDFGSQTGLLVSPEIYRKFFKPRHARINEAIRRKKKDMHISLHCCGSVYPLIGDFIEAGFDILNPIQKECANMDPVRIKREYGRKMTIWGGALSTQTTMTHGSIDDIVNEVKEMIKIYAPGGGFVFSQIHNIQADISPEKIMALFDTALKYGVPSWYRDGKEP</sequence>
<evidence type="ECO:0000259" key="1">
    <source>
        <dbReference type="Pfam" id="PF01208"/>
    </source>
</evidence>
<keyword evidence="3" id="KW-1185">Reference proteome</keyword>